<dbReference type="Pfam" id="PF01135">
    <property type="entry name" value="PCMT"/>
    <property type="match status" value="1"/>
</dbReference>
<dbReference type="InterPro" id="IPR000682">
    <property type="entry name" value="PCMT"/>
</dbReference>
<proteinExistence type="inferred from homology"/>
<keyword evidence="8" id="KW-0949">S-adenosyl-L-methionine</keyword>
<evidence type="ECO:0000256" key="5">
    <source>
        <dbReference type="ARBA" id="ARBA00022490"/>
    </source>
</evidence>
<dbReference type="NCBIfam" id="TIGR04188">
    <property type="entry name" value="methyltr_grsp"/>
    <property type="match status" value="1"/>
</dbReference>
<evidence type="ECO:0000256" key="6">
    <source>
        <dbReference type="ARBA" id="ARBA00022603"/>
    </source>
</evidence>
<comment type="similarity">
    <text evidence="2">Belongs to the methyltransferase superfamily. L-isoaspartyl/D-aspartyl protein methyltransferase family.</text>
</comment>
<dbReference type="EC" id="2.1.1.77" evidence="3"/>
<dbReference type="AlphaFoldDB" id="L1L1U3"/>
<dbReference type="InterPro" id="IPR026448">
    <property type="entry name" value="Methyltr_grasp"/>
</dbReference>
<dbReference type="CDD" id="cd02440">
    <property type="entry name" value="AdoMet_MTases"/>
    <property type="match status" value="1"/>
</dbReference>
<dbReference type="GO" id="GO:0005737">
    <property type="term" value="C:cytoplasm"/>
    <property type="evidence" value="ECO:0007669"/>
    <property type="project" value="UniProtKB-SubCell"/>
</dbReference>
<evidence type="ECO:0000313" key="12">
    <source>
        <dbReference type="EMBL" id="EKX66847.1"/>
    </source>
</evidence>
<accession>L1L1U3</accession>
<comment type="subcellular location">
    <subcellularLocation>
        <location evidence="1">Cytoplasm</location>
    </subcellularLocation>
</comment>
<evidence type="ECO:0000256" key="8">
    <source>
        <dbReference type="ARBA" id="ARBA00022691"/>
    </source>
</evidence>
<evidence type="ECO:0000313" key="13">
    <source>
        <dbReference type="Proteomes" id="UP000010411"/>
    </source>
</evidence>
<keyword evidence="6 12" id="KW-0489">Methyltransferase</keyword>
<dbReference type="SUPFAM" id="SSF53335">
    <property type="entry name" value="S-adenosyl-L-methionine-dependent methyltransferases"/>
    <property type="match status" value="1"/>
</dbReference>
<comment type="caution">
    <text evidence="12">The sequence shown here is derived from an EMBL/GenBank/DDBJ whole genome shotgun (WGS) entry which is preliminary data.</text>
</comment>
<evidence type="ECO:0000256" key="3">
    <source>
        <dbReference type="ARBA" id="ARBA00011890"/>
    </source>
</evidence>
<dbReference type="PANTHER" id="PTHR11579:SF0">
    <property type="entry name" value="PROTEIN-L-ISOASPARTATE(D-ASPARTATE) O-METHYLTRANSFERASE"/>
    <property type="match status" value="1"/>
</dbReference>
<evidence type="ECO:0000256" key="9">
    <source>
        <dbReference type="ARBA" id="ARBA00030757"/>
    </source>
</evidence>
<evidence type="ECO:0000256" key="11">
    <source>
        <dbReference type="ARBA" id="ARBA00031350"/>
    </source>
</evidence>
<organism evidence="12 13">
    <name type="scientific">Streptomyces ipomoeae 91-03</name>
    <dbReference type="NCBI Taxonomy" id="698759"/>
    <lineage>
        <taxon>Bacteria</taxon>
        <taxon>Bacillati</taxon>
        <taxon>Actinomycetota</taxon>
        <taxon>Actinomycetes</taxon>
        <taxon>Kitasatosporales</taxon>
        <taxon>Streptomycetaceae</taxon>
        <taxon>Streptomyces</taxon>
    </lineage>
</organism>
<name>L1L1U3_9ACTN</name>
<dbReference type="PANTHER" id="PTHR11579">
    <property type="entry name" value="PROTEIN-L-ISOASPARTATE O-METHYLTRANSFERASE"/>
    <property type="match status" value="1"/>
</dbReference>
<dbReference type="InterPro" id="IPR029063">
    <property type="entry name" value="SAM-dependent_MTases_sf"/>
</dbReference>
<keyword evidence="7 12" id="KW-0808">Transferase</keyword>
<keyword evidence="13" id="KW-1185">Reference proteome</keyword>
<gene>
    <name evidence="12" type="ORF">STRIP9103_05349</name>
</gene>
<evidence type="ECO:0000256" key="4">
    <source>
        <dbReference type="ARBA" id="ARBA00013346"/>
    </source>
</evidence>
<sequence>MMPLDPARLRRALADHLEEGGVLKTPAWRKAVEAVPRERFLPSFFKDETGLDGFTRYTPVSRDTGEDEWLTLVYRTETWVTQIDGHVTPETADGPVTGYPTSSSTMPATVIGMNEALDVDDGMSVLEIGTGTGYSTGLLCHRLGEDNVTSVEVDPLVARRADAALEEAGYSTWTVTGDGLLGHPSRAPYDRTIATCAVRRIPYAWVRQTRPGGIILATVGPSAWSYGTGLAKLTVKDDGTAEGRIIGRTSFMPARAEAAVPLSGDLSARAAHADTERRTSLSPDVLNDWMPAFLAQLAAPGTQLVRAVSGSRETVYLFDTSREAFAALTADGDEWHVRQGGPVAIWDAVERVVTAWRDAGEPDITSVRMEVTPKAHAYWIGGQRITTEARSYWIGDHPALRWNHAHPPLSA</sequence>
<keyword evidence="5" id="KW-0963">Cytoplasm</keyword>
<evidence type="ECO:0000256" key="1">
    <source>
        <dbReference type="ARBA" id="ARBA00004496"/>
    </source>
</evidence>
<dbReference type="Gene3D" id="3.40.50.150">
    <property type="entry name" value="Vaccinia Virus protein VP39"/>
    <property type="match status" value="1"/>
</dbReference>
<dbReference type="Proteomes" id="UP000010411">
    <property type="component" value="Unassembled WGS sequence"/>
</dbReference>
<evidence type="ECO:0000256" key="7">
    <source>
        <dbReference type="ARBA" id="ARBA00022679"/>
    </source>
</evidence>
<evidence type="ECO:0000256" key="10">
    <source>
        <dbReference type="ARBA" id="ARBA00031323"/>
    </source>
</evidence>
<evidence type="ECO:0000256" key="2">
    <source>
        <dbReference type="ARBA" id="ARBA00005369"/>
    </source>
</evidence>
<protein>
    <recommendedName>
        <fullName evidence="4">Protein-L-isoaspartate O-methyltransferase</fullName>
        <ecNumber evidence="3">2.1.1.77</ecNumber>
    </recommendedName>
    <alternativeName>
        <fullName evidence="11">L-isoaspartyl protein carboxyl methyltransferase</fullName>
    </alternativeName>
    <alternativeName>
        <fullName evidence="9">Protein L-isoaspartyl methyltransferase</fullName>
    </alternativeName>
    <alternativeName>
        <fullName evidence="10">Protein-beta-aspartate methyltransferase</fullName>
    </alternativeName>
</protein>
<reference evidence="12 13" key="1">
    <citation type="submission" date="2012-11" db="EMBL/GenBank/DDBJ databases">
        <authorList>
            <person name="Huguet-Tapia J.C."/>
            <person name="Durkin A.S."/>
            <person name="Pettis G.S."/>
            <person name="Badger J.H."/>
        </authorList>
    </citation>
    <scope>NUCLEOTIDE SEQUENCE [LARGE SCALE GENOMIC DNA]</scope>
    <source>
        <strain evidence="12 13">91-03</strain>
    </source>
</reference>
<dbReference type="EMBL" id="AEJC01000191">
    <property type="protein sequence ID" value="EKX66847.1"/>
    <property type="molecule type" value="Genomic_DNA"/>
</dbReference>
<dbReference type="PATRIC" id="fig|698759.3.peg.2619"/>
<dbReference type="GO" id="GO:0032259">
    <property type="term" value="P:methylation"/>
    <property type="evidence" value="ECO:0007669"/>
    <property type="project" value="UniProtKB-KW"/>
</dbReference>
<dbReference type="GO" id="GO:0004719">
    <property type="term" value="F:protein-L-isoaspartate (D-aspartate) O-methyltransferase activity"/>
    <property type="evidence" value="ECO:0007669"/>
    <property type="project" value="UniProtKB-EC"/>
</dbReference>